<dbReference type="Gene3D" id="2.60.40.2020">
    <property type="match status" value="1"/>
</dbReference>
<evidence type="ECO:0000313" key="4">
    <source>
        <dbReference type="EMBL" id="MFG6464808.1"/>
    </source>
</evidence>
<dbReference type="PANTHER" id="PTHR36530:SF1">
    <property type="entry name" value="AMOEBIASIN-1"/>
    <property type="match status" value="1"/>
</dbReference>
<dbReference type="Proteomes" id="UP001606302">
    <property type="component" value="Unassembled WGS sequence"/>
</dbReference>
<sequence length="104" mass="10551">MAQHLLTPAQHGSALRAAVGDDVLLRLPENPTTGYRWAFSLPAGLSQVADDYAAAGSAPGGGGERVLHLRAAAPGQHVVTAVLSRAWDTGAAPHGSFSATVEVG</sequence>
<evidence type="ECO:0000256" key="1">
    <source>
        <dbReference type="ARBA" id="ARBA00022690"/>
    </source>
</evidence>
<dbReference type="RefSeq" id="WP_394514406.1">
    <property type="nucleotide sequence ID" value="NZ_JBIGHX010000011.1"/>
</dbReference>
<organism evidence="4 5">
    <name type="scientific">Pelomonas lactea</name>
    <dbReference type="NCBI Taxonomy" id="3299030"/>
    <lineage>
        <taxon>Bacteria</taxon>
        <taxon>Pseudomonadati</taxon>
        <taxon>Pseudomonadota</taxon>
        <taxon>Betaproteobacteria</taxon>
        <taxon>Burkholderiales</taxon>
        <taxon>Sphaerotilaceae</taxon>
        <taxon>Roseateles</taxon>
    </lineage>
</organism>
<feature type="domain" description="Proteinase inhibitor I42 chagasin" evidence="3">
    <location>
        <begin position="17"/>
        <end position="101"/>
    </location>
</feature>
<dbReference type="InterPro" id="IPR018990">
    <property type="entry name" value="Prot_inh_I42_chagasin"/>
</dbReference>
<evidence type="ECO:0000256" key="2">
    <source>
        <dbReference type="ARBA" id="ARBA00022704"/>
    </source>
</evidence>
<keyword evidence="1 4" id="KW-0646">Protease inhibitor</keyword>
<keyword evidence="2" id="KW-0789">Thiol protease inhibitor</keyword>
<dbReference type="SUPFAM" id="SSF141066">
    <property type="entry name" value="ICP-like"/>
    <property type="match status" value="1"/>
</dbReference>
<accession>A0ABW7GS99</accession>
<dbReference type="Pfam" id="PF09394">
    <property type="entry name" value="Inhibitor_I42"/>
    <property type="match status" value="1"/>
</dbReference>
<comment type="caution">
    <text evidence="4">The sequence shown here is derived from an EMBL/GenBank/DDBJ whole genome shotgun (WGS) entry which is preliminary data.</text>
</comment>
<dbReference type="InterPro" id="IPR052781">
    <property type="entry name" value="Cys_protease_inhibitor_I42"/>
</dbReference>
<dbReference type="GO" id="GO:0030414">
    <property type="term" value="F:peptidase inhibitor activity"/>
    <property type="evidence" value="ECO:0007669"/>
    <property type="project" value="UniProtKB-KW"/>
</dbReference>
<name>A0ABW7GS99_9BURK</name>
<evidence type="ECO:0000259" key="3">
    <source>
        <dbReference type="Pfam" id="PF09394"/>
    </source>
</evidence>
<gene>
    <name evidence="4" type="ORF">ACG04Q_24765</name>
</gene>
<proteinExistence type="predicted"/>
<dbReference type="EMBL" id="JBIGHX010000011">
    <property type="protein sequence ID" value="MFG6464808.1"/>
    <property type="molecule type" value="Genomic_DNA"/>
</dbReference>
<dbReference type="InterPro" id="IPR036331">
    <property type="entry name" value="Chagasin-like_sf"/>
</dbReference>
<protein>
    <submittedName>
        <fullName evidence="4">Protease inhibitor I42 family protein</fullName>
    </submittedName>
</protein>
<evidence type="ECO:0000313" key="5">
    <source>
        <dbReference type="Proteomes" id="UP001606302"/>
    </source>
</evidence>
<reference evidence="4 5" key="1">
    <citation type="submission" date="2024-08" db="EMBL/GenBank/DDBJ databases">
        <authorList>
            <person name="Lu H."/>
        </authorList>
    </citation>
    <scope>NUCLEOTIDE SEQUENCE [LARGE SCALE GENOMIC DNA]</scope>
    <source>
        <strain evidence="4 5">DXS20W</strain>
    </source>
</reference>
<dbReference type="PANTHER" id="PTHR36530">
    <property type="entry name" value="INHIBITOR OF CYSTEINE PEPTIDASE"/>
    <property type="match status" value="1"/>
</dbReference>
<keyword evidence="5" id="KW-1185">Reference proteome</keyword>